<protein>
    <submittedName>
        <fullName evidence="1">Uncharacterized protein</fullName>
    </submittedName>
</protein>
<gene>
    <name evidence="1" type="ORF">X777_04367</name>
</gene>
<keyword evidence="2" id="KW-1185">Reference proteome</keyword>
<accession>A0A026WIB4</accession>
<evidence type="ECO:0000313" key="1">
    <source>
        <dbReference type="EMBL" id="EZA55406.1"/>
    </source>
</evidence>
<proteinExistence type="predicted"/>
<name>A0A026WIB4_OOCBI</name>
<dbReference type="EMBL" id="KK107207">
    <property type="protein sequence ID" value="EZA55406.1"/>
    <property type="molecule type" value="Genomic_DNA"/>
</dbReference>
<sequence>MKELPQEEEASSARERLGETLWQFDLWPTYRVIALPIVEIEEKERAAKSRAEEKGCSRR</sequence>
<evidence type="ECO:0000313" key="2">
    <source>
        <dbReference type="Proteomes" id="UP000053097"/>
    </source>
</evidence>
<dbReference type="Proteomes" id="UP000053097">
    <property type="component" value="Unassembled WGS sequence"/>
</dbReference>
<reference evidence="1 2" key="1">
    <citation type="journal article" date="2014" name="Curr. Biol.">
        <title>The genome of the clonal raider ant Cerapachys biroi.</title>
        <authorList>
            <person name="Oxley P.R."/>
            <person name="Ji L."/>
            <person name="Fetter-Pruneda I."/>
            <person name="McKenzie S.K."/>
            <person name="Li C."/>
            <person name="Hu H."/>
            <person name="Zhang G."/>
            <person name="Kronauer D.J."/>
        </authorList>
    </citation>
    <scope>NUCLEOTIDE SEQUENCE [LARGE SCALE GENOMIC DNA]</scope>
</reference>
<organism evidence="1 2">
    <name type="scientific">Ooceraea biroi</name>
    <name type="common">Clonal raider ant</name>
    <name type="synonym">Cerapachys biroi</name>
    <dbReference type="NCBI Taxonomy" id="2015173"/>
    <lineage>
        <taxon>Eukaryota</taxon>
        <taxon>Metazoa</taxon>
        <taxon>Ecdysozoa</taxon>
        <taxon>Arthropoda</taxon>
        <taxon>Hexapoda</taxon>
        <taxon>Insecta</taxon>
        <taxon>Pterygota</taxon>
        <taxon>Neoptera</taxon>
        <taxon>Endopterygota</taxon>
        <taxon>Hymenoptera</taxon>
        <taxon>Apocrita</taxon>
        <taxon>Aculeata</taxon>
        <taxon>Formicoidea</taxon>
        <taxon>Formicidae</taxon>
        <taxon>Dorylinae</taxon>
        <taxon>Ooceraea</taxon>
    </lineage>
</organism>
<dbReference type="AlphaFoldDB" id="A0A026WIB4"/>